<accession>A0A6A6DP85</accession>
<dbReference type="PROSITE" id="PS50294">
    <property type="entry name" value="WD_REPEATS_REGION"/>
    <property type="match status" value="1"/>
</dbReference>
<dbReference type="InterPro" id="IPR001680">
    <property type="entry name" value="WD40_rpt"/>
</dbReference>
<evidence type="ECO:0000256" key="2">
    <source>
        <dbReference type="ARBA" id="ARBA00022737"/>
    </source>
</evidence>
<comment type="function">
    <text evidence="5">Involved in mitochondrial fission. Acts as an adapter protein required to form mitochondrial fission complexes. Formation of these complexes is required to promote constriction and fission of the mitochondrial compartment at a late step in mitochondrial division.</text>
</comment>
<dbReference type="PANTHER" id="PTHR22847:SF637">
    <property type="entry name" value="WD REPEAT DOMAIN 5B"/>
    <property type="match status" value="1"/>
</dbReference>
<keyword evidence="1 6" id="KW-0853">WD repeat</keyword>
<gene>
    <name evidence="7" type="ORF">K469DRAFT_796808</name>
</gene>
<dbReference type="PROSITE" id="PS50082">
    <property type="entry name" value="WD_REPEATS_2"/>
    <property type="match status" value="1"/>
</dbReference>
<evidence type="ECO:0000313" key="8">
    <source>
        <dbReference type="Proteomes" id="UP000800200"/>
    </source>
</evidence>
<dbReference type="GO" id="GO:1990234">
    <property type="term" value="C:transferase complex"/>
    <property type="evidence" value="ECO:0007669"/>
    <property type="project" value="UniProtKB-ARBA"/>
</dbReference>
<keyword evidence="8" id="KW-1185">Reference proteome</keyword>
<evidence type="ECO:0000256" key="3">
    <source>
        <dbReference type="ARBA" id="ARBA00038415"/>
    </source>
</evidence>
<evidence type="ECO:0000256" key="5">
    <source>
        <dbReference type="ARBA" id="ARBA00043913"/>
    </source>
</evidence>
<comment type="similarity">
    <text evidence="3">Belongs to the WD repeat MDV1/CAF4 family.</text>
</comment>
<evidence type="ECO:0000256" key="6">
    <source>
        <dbReference type="PROSITE-ProRule" id="PRU00221"/>
    </source>
</evidence>
<evidence type="ECO:0000256" key="1">
    <source>
        <dbReference type="ARBA" id="ARBA00022574"/>
    </source>
</evidence>
<reference evidence="7" key="1">
    <citation type="journal article" date="2020" name="Stud. Mycol.">
        <title>101 Dothideomycetes genomes: a test case for predicting lifestyles and emergence of pathogens.</title>
        <authorList>
            <person name="Haridas S."/>
            <person name="Albert R."/>
            <person name="Binder M."/>
            <person name="Bloem J."/>
            <person name="Labutti K."/>
            <person name="Salamov A."/>
            <person name="Andreopoulos B."/>
            <person name="Baker S."/>
            <person name="Barry K."/>
            <person name="Bills G."/>
            <person name="Bluhm B."/>
            <person name="Cannon C."/>
            <person name="Castanera R."/>
            <person name="Culley D."/>
            <person name="Daum C."/>
            <person name="Ezra D."/>
            <person name="Gonzalez J."/>
            <person name="Henrissat B."/>
            <person name="Kuo A."/>
            <person name="Liang C."/>
            <person name="Lipzen A."/>
            <person name="Lutzoni F."/>
            <person name="Magnuson J."/>
            <person name="Mondo S."/>
            <person name="Nolan M."/>
            <person name="Ohm R."/>
            <person name="Pangilinan J."/>
            <person name="Park H.-J."/>
            <person name="Ramirez L."/>
            <person name="Alfaro M."/>
            <person name="Sun H."/>
            <person name="Tritt A."/>
            <person name="Yoshinaga Y."/>
            <person name="Zwiers L.-H."/>
            <person name="Turgeon B."/>
            <person name="Goodwin S."/>
            <person name="Spatafora J."/>
            <person name="Crous P."/>
            <person name="Grigoriev I."/>
        </authorList>
    </citation>
    <scope>NUCLEOTIDE SEQUENCE</scope>
    <source>
        <strain evidence="7">CBS 207.26</strain>
    </source>
</reference>
<dbReference type="SUPFAM" id="SSF50978">
    <property type="entry name" value="WD40 repeat-like"/>
    <property type="match status" value="1"/>
</dbReference>
<dbReference type="InterPro" id="IPR015943">
    <property type="entry name" value="WD40/YVTN_repeat-like_dom_sf"/>
</dbReference>
<feature type="repeat" description="WD" evidence="6">
    <location>
        <begin position="33"/>
        <end position="74"/>
    </location>
</feature>
<name>A0A6A6DP85_9PEZI</name>
<dbReference type="Pfam" id="PF00400">
    <property type="entry name" value="WD40"/>
    <property type="match status" value="1"/>
</dbReference>
<dbReference type="Gene3D" id="2.130.10.10">
    <property type="entry name" value="YVTN repeat-like/Quinoprotein amine dehydrogenase"/>
    <property type="match status" value="1"/>
</dbReference>
<dbReference type="EMBL" id="ML994660">
    <property type="protein sequence ID" value="KAF2180019.1"/>
    <property type="molecule type" value="Genomic_DNA"/>
</dbReference>
<evidence type="ECO:0000313" key="7">
    <source>
        <dbReference type="EMBL" id="KAF2180019.1"/>
    </source>
</evidence>
<protein>
    <recommendedName>
        <fullName evidence="4">Mitochondrial division protein 1</fullName>
    </recommendedName>
</protein>
<organism evidence="7 8">
    <name type="scientific">Zopfia rhizophila CBS 207.26</name>
    <dbReference type="NCBI Taxonomy" id="1314779"/>
    <lineage>
        <taxon>Eukaryota</taxon>
        <taxon>Fungi</taxon>
        <taxon>Dikarya</taxon>
        <taxon>Ascomycota</taxon>
        <taxon>Pezizomycotina</taxon>
        <taxon>Dothideomycetes</taxon>
        <taxon>Dothideomycetes incertae sedis</taxon>
        <taxon>Zopfiaceae</taxon>
        <taxon>Zopfia</taxon>
    </lineage>
</organism>
<sequence length="164" mass="18095">MSRVKKQFVDRMLQRMKMLPKVERDWSALLQTLEGHSRWANAVAFSPDGKVLASASDDMTVKLWDAGMGAILQTLEVGTIIQTFSFSEDGTFLQTNRGVLHTTSLSSGDSHSQSSPLRGIFVKEQWSVVVQGIYFGFLLSIGRVAPVFMGVLSFLDIPLVACHS</sequence>
<dbReference type="GO" id="GO:0005634">
    <property type="term" value="C:nucleus"/>
    <property type="evidence" value="ECO:0007669"/>
    <property type="project" value="TreeGrafter"/>
</dbReference>
<dbReference type="OrthoDB" id="538223at2759"/>
<keyword evidence="2" id="KW-0677">Repeat</keyword>
<evidence type="ECO:0000256" key="4">
    <source>
        <dbReference type="ARBA" id="ARBA00039789"/>
    </source>
</evidence>
<dbReference type="SMART" id="SM00320">
    <property type="entry name" value="WD40"/>
    <property type="match status" value="1"/>
</dbReference>
<proteinExistence type="inferred from homology"/>
<dbReference type="InterPro" id="IPR036322">
    <property type="entry name" value="WD40_repeat_dom_sf"/>
</dbReference>
<dbReference type="AlphaFoldDB" id="A0A6A6DP85"/>
<dbReference type="Proteomes" id="UP000800200">
    <property type="component" value="Unassembled WGS sequence"/>
</dbReference>
<dbReference type="PANTHER" id="PTHR22847">
    <property type="entry name" value="WD40 REPEAT PROTEIN"/>
    <property type="match status" value="1"/>
</dbReference>
<feature type="non-terminal residue" evidence="7">
    <location>
        <position position="164"/>
    </location>
</feature>